<evidence type="ECO:0000256" key="4">
    <source>
        <dbReference type="ARBA" id="ARBA00023136"/>
    </source>
</evidence>
<name>A0A9D0Z6T5_9FIRM</name>
<feature type="domain" description="Cation/H+ exchanger transmembrane" evidence="6">
    <location>
        <begin position="11"/>
        <end position="399"/>
    </location>
</feature>
<dbReference type="InterPro" id="IPR006153">
    <property type="entry name" value="Cation/H_exchanger_TM"/>
</dbReference>
<comment type="caution">
    <text evidence="7">The sequence shown here is derived from an EMBL/GenBank/DDBJ whole genome shotgun (WGS) entry which is preliminary data.</text>
</comment>
<feature type="transmembrane region" description="Helical" evidence="5">
    <location>
        <begin position="6"/>
        <end position="22"/>
    </location>
</feature>
<feature type="transmembrane region" description="Helical" evidence="5">
    <location>
        <begin position="126"/>
        <end position="148"/>
    </location>
</feature>
<feature type="transmembrane region" description="Helical" evidence="5">
    <location>
        <begin position="313"/>
        <end position="329"/>
    </location>
</feature>
<dbReference type="PANTHER" id="PTHR43021">
    <property type="entry name" value="NA(+)/H(+) ANTIPORTER-RELATED"/>
    <property type="match status" value="1"/>
</dbReference>
<dbReference type="EMBL" id="DVFN01000098">
    <property type="protein sequence ID" value="HIQ70044.1"/>
    <property type="molecule type" value="Genomic_DNA"/>
</dbReference>
<organism evidence="7 8">
    <name type="scientific">Candidatus Avoscillospira stercorigallinarum</name>
    <dbReference type="NCBI Taxonomy" id="2840708"/>
    <lineage>
        <taxon>Bacteria</taxon>
        <taxon>Bacillati</taxon>
        <taxon>Bacillota</taxon>
        <taxon>Clostridia</taxon>
        <taxon>Eubacteriales</taxon>
        <taxon>Oscillospiraceae</taxon>
        <taxon>Oscillospiraceae incertae sedis</taxon>
        <taxon>Candidatus Avoscillospira</taxon>
    </lineage>
</organism>
<feature type="transmembrane region" description="Helical" evidence="5">
    <location>
        <begin position="258"/>
        <end position="277"/>
    </location>
</feature>
<dbReference type="GO" id="GO:1902600">
    <property type="term" value="P:proton transmembrane transport"/>
    <property type="evidence" value="ECO:0007669"/>
    <property type="project" value="InterPro"/>
</dbReference>
<evidence type="ECO:0000256" key="3">
    <source>
        <dbReference type="ARBA" id="ARBA00022989"/>
    </source>
</evidence>
<dbReference type="Gene3D" id="1.20.1530.20">
    <property type="match status" value="1"/>
</dbReference>
<feature type="transmembrane region" description="Helical" evidence="5">
    <location>
        <begin position="194"/>
        <end position="220"/>
    </location>
</feature>
<accession>A0A9D0Z6T5</accession>
<proteinExistence type="predicted"/>
<feature type="transmembrane region" description="Helical" evidence="5">
    <location>
        <begin position="382"/>
        <end position="402"/>
    </location>
</feature>
<feature type="transmembrane region" description="Helical" evidence="5">
    <location>
        <begin position="350"/>
        <end position="370"/>
    </location>
</feature>
<evidence type="ECO:0000256" key="1">
    <source>
        <dbReference type="ARBA" id="ARBA00004141"/>
    </source>
</evidence>
<keyword evidence="4 5" id="KW-0472">Membrane</keyword>
<reference evidence="7" key="1">
    <citation type="submission" date="2020-10" db="EMBL/GenBank/DDBJ databases">
        <authorList>
            <person name="Gilroy R."/>
        </authorList>
    </citation>
    <scope>NUCLEOTIDE SEQUENCE</scope>
    <source>
        <strain evidence="7">ChiSjej2B20-13462</strain>
    </source>
</reference>
<feature type="transmembrane region" description="Helical" evidence="5">
    <location>
        <begin position="232"/>
        <end position="252"/>
    </location>
</feature>
<comment type="subcellular location">
    <subcellularLocation>
        <location evidence="1">Membrane</location>
        <topology evidence="1">Multi-pass membrane protein</topology>
    </subcellularLocation>
</comment>
<dbReference type="Pfam" id="PF00999">
    <property type="entry name" value="Na_H_Exchanger"/>
    <property type="match status" value="1"/>
</dbReference>
<evidence type="ECO:0000256" key="2">
    <source>
        <dbReference type="ARBA" id="ARBA00022692"/>
    </source>
</evidence>
<keyword evidence="2 5" id="KW-0812">Transmembrane</keyword>
<evidence type="ECO:0000313" key="7">
    <source>
        <dbReference type="EMBL" id="HIQ70044.1"/>
    </source>
</evidence>
<evidence type="ECO:0000313" key="8">
    <source>
        <dbReference type="Proteomes" id="UP000886874"/>
    </source>
</evidence>
<keyword evidence="3 5" id="KW-1133">Transmembrane helix</keyword>
<dbReference type="InterPro" id="IPR038770">
    <property type="entry name" value="Na+/solute_symporter_sf"/>
</dbReference>
<evidence type="ECO:0000259" key="6">
    <source>
        <dbReference type="Pfam" id="PF00999"/>
    </source>
</evidence>
<evidence type="ECO:0000256" key="5">
    <source>
        <dbReference type="SAM" id="Phobius"/>
    </source>
</evidence>
<dbReference type="AlphaFoldDB" id="A0A9D0Z6T5"/>
<reference evidence="7" key="2">
    <citation type="journal article" date="2021" name="PeerJ">
        <title>Extensive microbial diversity within the chicken gut microbiome revealed by metagenomics and culture.</title>
        <authorList>
            <person name="Gilroy R."/>
            <person name="Ravi A."/>
            <person name="Getino M."/>
            <person name="Pursley I."/>
            <person name="Horton D.L."/>
            <person name="Alikhan N.F."/>
            <person name="Baker D."/>
            <person name="Gharbi K."/>
            <person name="Hall N."/>
            <person name="Watson M."/>
            <person name="Adriaenssens E.M."/>
            <person name="Foster-Nyarko E."/>
            <person name="Jarju S."/>
            <person name="Secka A."/>
            <person name="Antonio M."/>
            <person name="Oren A."/>
            <person name="Chaudhuri R.R."/>
            <person name="La Ragione R."/>
            <person name="Hildebrand F."/>
            <person name="Pallen M.J."/>
        </authorList>
    </citation>
    <scope>NUCLEOTIDE SEQUENCE</scope>
    <source>
        <strain evidence="7">ChiSjej2B20-13462</strain>
    </source>
</reference>
<dbReference type="PANTHER" id="PTHR43021:SF2">
    <property type="entry name" value="CATION_H+ EXCHANGER DOMAIN-CONTAINING PROTEIN"/>
    <property type="match status" value="1"/>
</dbReference>
<sequence length="434" mass="45796">MSTLLSVSVAMLAGLLMTRIAKKLKLPAVTAYLVAGVLIGPYCLGAMHIDGLGFTSSEAVSALSLVSEVALGFIAFSIGNEFRLEDLKATGRQTAVIGVVQALSATLLVDLALVAVHFIAPDKLSVSQAITLGAIATATAPAATLMVVRQYKAKGPLTDLLLPIVALDDAVGLVAFAVSFGIARTLHSGVVDLVSILVNPLVEIAASLLLGAVLGCLLTHLEKLFNSNTNRLNLTIAFVFLTASLAMTEFQIGPVTVGFSSLLVCMMLGTVFCNLCPLSQDLMDRADKWTSPLFALFFVVSGAELELGVFSDWIIVAIGLVYIVFRSLGKYLGAFCSASWTGCSARIRKYLGITLLPQAGVALGMCITAMELGAEGNLIRNITLFAVLVYELFGPMFTKVALTKAGDIQPMSEAVKNRRQAKLEAVAKNNSTSR</sequence>
<dbReference type="GO" id="GO:0015297">
    <property type="term" value="F:antiporter activity"/>
    <property type="evidence" value="ECO:0007669"/>
    <property type="project" value="InterPro"/>
</dbReference>
<feature type="transmembrane region" description="Helical" evidence="5">
    <location>
        <begin position="160"/>
        <end position="182"/>
    </location>
</feature>
<feature type="transmembrane region" description="Helical" evidence="5">
    <location>
        <begin position="61"/>
        <end position="82"/>
    </location>
</feature>
<feature type="transmembrane region" description="Helical" evidence="5">
    <location>
        <begin position="94"/>
        <end position="120"/>
    </location>
</feature>
<protein>
    <submittedName>
        <fullName evidence="7">Cation:proton antiporter</fullName>
    </submittedName>
</protein>
<dbReference type="GO" id="GO:0016020">
    <property type="term" value="C:membrane"/>
    <property type="evidence" value="ECO:0007669"/>
    <property type="project" value="UniProtKB-SubCell"/>
</dbReference>
<dbReference type="Proteomes" id="UP000886874">
    <property type="component" value="Unassembled WGS sequence"/>
</dbReference>
<gene>
    <name evidence="7" type="ORF">IAA67_06925</name>
</gene>
<feature type="transmembrane region" description="Helical" evidence="5">
    <location>
        <begin position="29"/>
        <end position="49"/>
    </location>
</feature>
<feature type="transmembrane region" description="Helical" evidence="5">
    <location>
        <begin position="289"/>
        <end position="307"/>
    </location>
</feature>